<keyword evidence="6" id="KW-0808">Transferase</keyword>
<sequence length="272" mass="30702">MLCDRSRLRNTKILPVGFRNDGDFRQVVLQPGTKYCISAGGEQLNQYIFDLVWPEKSADVLQETEKEYQRAEASAQNPRYARTIEEGPTELPSWYNTRLHTPTVGAVLRTTEGEFLGKGAFGEVRKAVDLDSGCFIAVKKMKLPPKVGPFPSHEEDTLRREVKILSSISHKNIVEYLGSTGWDTGTVHVYMSLKAGNVCDLLEKSPNIGYDEKILTRLLHEMLEALDYLAFRGWCHRDVKPENILYTPSGNEGYVFQLADFGLANQQRLANT</sequence>
<dbReference type="GO" id="GO:0005524">
    <property type="term" value="F:ATP binding"/>
    <property type="evidence" value="ECO:0007669"/>
    <property type="project" value="UniProtKB-UniRule"/>
</dbReference>
<name>A0A6A6I572_9PLEO</name>
<feature type="domain" description="Protein kinase" evidence="5">
    <location>
        <begin position="110"/>
        <end position="272"/>
    </location>
</feature>
<dbReference type="Gene3D" id="1.10.510.10">
    <property type="entry name" value="Transferase(Phosphotransferase) domain 1"/>
    <property type="match status" value="1"/>
</dbReference>
<dbReference type="OrthoDB" id="4062651at2759"/>
<dbReference type="InterPro" id="IPR011009">
    <property type="entry name" value="Kinase-like_dom_sf"/>
</dbReference>
<dbReference type="InterPro" id="IPR050629">
    <property type="entry name" value="STE20/SPS1-PAK"/>
</dbReference>
<dbReference type="EC" id="2.7.11.1" evidence="1"/>
<evidence type="ECO:0000256" key="4">
    <source>
        <dbReference type="PROSITE-ProRule" id="PRU10141"/>
    </source>
</evidence>
<organism evidence="6 7">
    <name type="scientific">Trematosphaeria pertusa</name>
    <dbReference type="NCBI Taxonomy" id="390896"/>
    <lineage>
        <taxon>Eukaryota</taxon>
        <taxon>Fungi</taxon>
        <taxon>Dikarya</taxon>
        <taxon>Ascomycota</taxon>
        <taxon>Pezizomycotina</taxon>
        <taxon>Dothideomycetes</taxon>
        <taxon>Pleosporomycetidae</taxon>
        <taxon>Pleosporales</taxon>
        <taxon>Massarineae</taxon>
        <taxon>Trematosphaeriaceae</taxon>
        <taxon>Trematosphaeria</taxon>
    </lineage>
</organism>
<evidence type="ECO:0000256" key="1">
    <source>
        <dbReference type="ARBA" id="ARBA00012513"/>
    </source>
</evidence>
<dbReference type="InterPro" id="IPR000719">
    <property type="entry name" value="Prot_kinase_dom"/>
</dbReference>
<evidence type="ECO:0000256" key="2">
    <source>
        <dbReference type="ARBA" id="ARBA00022741"/>
    </source>
</evidence>
<protein>
    <recommendedName>
        <fullName evidence="1">non-specific serine/threonine protein kinase</fullName>
        <ecNumber evidence="1">2.7.11.1</ecNumber>
    </recommendedName>
</protein>
<dbReference type="EMBL" id="ML987201">
    <property type="protein sequence ID" value="KAF2245188.1"/>
    <property type="molecule type" value="Genomic_DNA"/>
</dbReference>
<dbReference type="Pfam" id="PF00069">
    <property type="entry name" value="Pkinase"/>
    <property type="match status" value="1"/>
</dbReference>
<evidence type="ECO:0000259" key="5">
    <source>
        <dbReference type="PROSITE" id="PS50011"/>
    </source>
</evidence>
<dbReference type="SUPFAM" id="SSF56112">
    <property type="entry name" value="Protein kinase-like (PK-like)"/>
    <property type="match status" value="1"/>
</dbReference>
<keyword evidence="3 4" id="KW-0067">ATP-binding</keyword>
<gene>
    <name evidence="6" type="ORF">BU26DRAFT_386088</name>
</gene>
<dbReference type="SMART" id="SM00220">
    <property type="entry name" value="S_TKc"/>
    <property type="match status" value="1"/>
</dbReference>
<evidence type="ECO:0000313" key="6">
    <source>
        <dbReference type="EMBL" id="KAF2245188.1"/>
    </source>
</evidence>
<dbReference type="RefSeq" id="XP_033680192.1">
    <property type="nucleotide sequence ID" value="XM_033822637.1"/>
</dbReference>
<feature type="binding site" evidence="4">
    <location>
        <position position="140"/>
    </location>
    <ligand>
        <name>ATP</name>
        <dbReference type="ChEBI" id="CHEBI:30616"/>
    </ligand>
</feature>
<accession>A0A6A6I572</accession>
<dbReference type="GeneID" id="54575967"/>
<keyword evidence="2 4" id="KW-0547">Nucleotide-binding</keyword>
<keyword evidence="6" id="KW-0418">Kinase</keyword>
<reference evidence="6" key="1">
    <citation type="journal article" date="2020" name="Stud. Mycol.">
        <title>101 Dothideomycetes genomes: a test case for predicting lifestyles and emergence of pathogens.</title>
        <authorList>
            <person name="Haridas S."/>
            <person name="Albert R."/>
            <person name="Binder M."/>
            <person name="Bloem J."/>
            <person name="Labutti K."/>
            <person name="Salamov A."/>
            <person name="Andreopoulos B."/>
            <person name="Baker S."/>
            <person name="Barry K."/>
            <person name="Bills G."/>
            <person name="Bluhm B."/>
            <person name="Cannon C."/>
            <person name="Castanera R."/>
            <person name="Culley D."/>
            <person name="Daum C."/>
            <person name="Ezra D."/>
            <person name="Gonzalez J."/>
            <person name="Henrissat B."/>
            <person name="Kuo A."/>
            <person name="Liang C."/>
            <person name="Lipzen A."/>
            <person name="Lutzoni F."/>
            <person name="Magnuson J."/>
            <person name="Mondo S."/>
            <person name="Nolan M."/>
            <person name="Ohm R."/>
            <person name="Pangilinan J."/>
            <person name="Park H.-J."/>
            <person name="Ramirez L."/>
            <person name="Alfaro M."/>
            <person name="Sun H."/>
            <person name="Tritt A."/>
            <person name="Yoshinaga Y."/>
            <person name="Zwiers L.-H."/>
            <person name="Turgeon B."/>
            <person name="Goodwin S."/>
            <person name="Spatafora J."/>
            <person name="Crous P."/>
            <person name="Grigoriev I."/>
        </authorList>
    </citation>
    <scope>NUCLEOTIDE SEQUENCE</scope>
    <source>
        <strain evidence="6">CBS 122368</strain>
    </source>
</reference>
<keyword evidence="7" id="KW-1185">Reference proteome</keyword>
<evidence type="ECO:0000313" key="7">
    <source>
        <dbReference type="Proteomes" id="UP000800094"/>
    </source>
</evidence>
<dbReference type="PROSITE" id="PS00107">
    <property type="entry name" value="PROTEIN_KINASE_ATP"/>
    <property type="match status" value="1"/>
</dbReference>
<dbReference type="PROSITE" id="PS50011">
    <property type="entry name" value="PROTEIN_KINASE_DOM"/>
    <property type="match status" value="1"/>
</dbReference>
<feature type="non-terminal residue" evidence="6">
    <location>
        <position position="272"/>
    </location>
</feature>
<dbReference type="Proteomes" id="UP000800094">
    <property type="component" value="Unassembled WGS sequence"/>
</dbReference>
<dbReference type="PANTHER" id="PTHR48012">
    <property type="entry name" value="STERILE20-LIKE KINASE, ISOFORM B-RELATED"/>
    <property type="match status" value="1"/>
</dbReference>
<evidence type="ECO:0000256" key="3">
    <source>
        <dbReference type="ARBA" id="ARBA00022840"/>
    </source>
</evidence>
<dbReference type="GO" id="GO:0005737">
    <property type="term" value="C:cytoplasm"/>
    <property type="evidence" value="ECO:0007669"/>
    <property type="project" value="TreeGrafter"/>
</dbReference>
<dbReference type="GO" id="GO:0004674">
    <property type="term" value="F:protein serine/threonine kinase activity"/>
    <property type="evidence" value="ECO:0007669"/>
    <property type="project" value="UniProtKB-EC"/>
</dbReference>
<proteinExistence type="predicted"/>
<dbReference type="AlphaFoldDB" id="A0A6A6I572"/>
<dbReference type="PANTHER" id="PTHR48012:SF26">
    <property type="entry name" value="SERINE_THREONINE-PROTEIN KINASE DDB_G0283821-RELATED"/>
    <property type="match status" value="1"/>
</dbReference>
<dbReference type="InterPro" id="IPR017441">
    <property type="entry name" value="Protein_kinase_ATP_BS"/>
</dbReference>